<reference evidence="1" key="1">
    <citation type="submission" date="2022-05" db="EMBL/GenBank/DDBJ databases">
        <title>Chromosome-level genome of Chaenocephalus aceratus.</title>
        <authorList>
            <person name="Park H."/>
        </authorList>
    </citation>
    <scope>NUCLEOTIDE SEQUENCE</scope>
    <source>
        <strain evidence="1">KU_202001</strain>
    </source>
</reference>
<dbReference type="EMBL" id="CM043789">
    <property type="protein sequence ID" value="KAI4827563.1"/>
    <property type="molecule type" value="Genomic_DNA"/>
</dbReference>
<organism evidence="1 2">
    <name type="scientific">Chaenocephalus aceratus</name>
    <name type="common">Blackfin icefish</name>
    <name type="synonym">Chaenichthys aceratus</name>
    <dbReference type="NCBI Taxonomy" id="36190"/>
    <lineage>
        <taxon>Eukaryota</taxon>
        <taxon>Metazoa</taxon>
        <taxon>Chordata</taxon>
        <taxon>Craniata</taxon>
        <taxon>Vertebrata</taxon>
        <taxon>Euteleostomi</taxon>
        <taxon>Actinopterygii</taxon>
        <taxon>Neopterygii</taxon>
        <taxon>Teleostei</taxon>
        <taxon>Neoteleostei</taxon>
        <taxon>Acanthomorphata</taxon>
        <taxon>Eupercaria</taxon>
        <taxon>Perciformes</taxon>
        <taxon>Notothenioidei</taxon>
        <taxon>Channichthyidae</taxon>
        <taxon>Chaenocephalus</taxon>
    </lineage>
</organism>
<keyword evidence="2" id="KW-1185">Reference proteome</keyword>
<comment type="caution">
    <text evidence="1">The sequence shown here is derived from an EMBL/GenBank/DDBJ whole genome shotgun (WGS) entry which is preliminary data.</text>
</comment>
<protein>
    <submittedName>
        <fullName evidence="1">Uncharacterized protein</fullName>
    </submittedName>
</protein>
<gene>
    <name evidence="1" type="ORF">KUCAC02_030951</name>
</gene>
<accession>A0ACB9XMK3</accession>
<evidence type="ECO:0000313" key="1">
    <source>
        <dbReference type="EMBL" id="KAI4827563.1"/>
    </source>
</evidence>
<proteinExistence type="predicted"/>
<sequence length="107" mass="12719">MYTVLAVLLALSLASNRSLHFAFISHRWSGARTPERRKRFKNVSSHRNRFVFAGDFMWRIKKYKVSQFSKKVFSSLHFPETKIESHDALKVTVLSRVYRFSLEVKFY</sequence>
<dbReference type="Proteomes" id="UP001057452">
    <property type="component" value="Chromosome 5"/>
</dbReference>
<name>A0ACB9XMK3_CHAAC</name>
<evidence type="ECO:0000313" key="2">
    <source>
        <dbReference type="Proteomes" id="UP001057452"/>
    </source>
</evidence>